<evidence type="ECO:0008006" key="4">
    <source>
        <dbReference type="Google" id="ProtNLM"/>
    </source>
</evidence>
<accession>A0A640UXH7</accession>
<keyword evidence="1" id="KW-0812">Transmembrane</keyword>
<keyword evidence="3" id="KW-1185">Reference proteome</keyword>
<protein>
    <recommendedName>
        <fullName evidence="4">Peptidase S54 rhomboid domain-containing protein</fullName>
    </recommendedName>
</protein>
<dbReference type="Proteomes" id="UP000431826">
    <property type="component" value="Unassembled WGS sequence"/>
</dbReference>
<dbReference type="GeneID" id="96286301"/>
<feature type="transmembrane region" description="Helical" evidence="1">
    <location>
        <begin position="127"/>
        <end position="147"/>
    </location>
</feature>
<dbReference type="Pfam" id="PF20401">
    <property type="entry name" value="Rhomboid_2"/>
    <property type="match status" value="1"/>
</dbReference>
<proteinExistence type="predicted"/>
<gene>
    <name evidence="2" type="ORF">Stube_52420</name>
</gene>
<feature type="transmembrane region" description="Helical" evidence="1">
    <location>
        <begin position="92"/>
        <end position="115"/>
    </location>
</feature>
<organism evidence="2 3">
    <name type="scientific">Streptomyces tubercidicus</name>
    <dbReference type="NCBI Taxonomy" id="47759"/>
    <lineage>
        <taxon>Bacteria</taxon>
        <taxon>Bacillati</taxon>
        <taxon>Actinomycetota</taxon>
        <taxon>Actinomycetes</taxon>
        <taxon>Kitasatosporales</taxon>
        <taxon>Streptomycetaceae</taxon>
        <taxon>Streptomyces</taxon>
    </lineage>
</organism>
<keyword evidence="1" id="KW-1133">Transmembrane helix</keyword>
<keyword evidence="1" id="KW-0472">Membrane</keyword>
<feature type="transmembrane region" description="Helical" evidence="1">
    <location>
        <begin position="184"/>
        <end position="203"/>
    </location>
</feature>
<evidence type="ECO:0000256" key="1">
    <source>
        <dbReference type="SAM" id="Phobius"/>
    </source>
</evidence>
<evidence type="ECO:0000313" key="3">
    <source>
        <dbReference type="Proteomes" id="UP000431826"/>
    </source>
</evidence>
<dbReference type="RefSeq" id="WP_246241475.1">
    <property type="nucleotide sequence ID" value="NZ_BLIR01000003.1"/>
</dbReference>
<reference evidence="2 3" key="1">
    <citation type="submission" date="2019-12" db="EMBL/GenBank/DDBJ databases">
        <title>Whole genome shotgun sequence of Streptomyces tubercidicus NBRC 13090.</title>
        <authorList>
            <person name="Ichikawa N."/>
            <person name="Kimura A."/>
            <person name="Kitahashi Y."/>
            <person name="Komaki H."/>
            <person name="Tamura T."/>
        </authorList>
    </citation>
    <scope>NUCLEOTIDE SEQUENCE [LARGE SCALE GENOMIC DNA]</scope>
    <source>
        <strain evidence="2 3">NBRC 13090</strain>
    </source>
</reference>
<sequence>MARTPSGELCFDHPVMRRAARALGTYVSRSPVTAGYVGLLLSTHLWCTAVLSTTEAQRVVLGISTHLDNLHDRPLRALAGSMLFFDGTLTEITSVAFAGTLITLGLGVAVCLAWLERRYGPGRAYGIFVLGHVAATLLTVPLIYLALARGWYPDSVRHAPDFGISYGAEAVLATGALLLRRARWLAAAGVVAWPVLGADWSGVLPDFTTVGHLLAAAIGFICGAFLLRAARRAAPAAAPPADPAPPAGPALAE</sequence>
<evidence type="ECO:0000313" key="2">
    <source>
        <dbReference type="EMBL" id="GFE40569.1"/>
    </source>
</evidence>
<dbReference type="AlphaFoldDB" id="A0A640UXH7"/>
<dbReference type="InterPro" id="IPR046862">
    <property type="entry name" value="Rhomboid_2"/>
</dbReference>
<dbReference type="EMBL" id="BLIR01000003">
    <property type="protein sequence ID" value="GFE40569.1"/>
    <property type="molecule type" value="Genomic_DNA"/>
</dbReference>
<name>A0A640UXH7_9ACTN</name>
<feature type="transmembrane region" description="Helical" evidence="1">
    <location>
        <begin position="159"/>
        <end position="179"/>
    </location>
</feature>
<comment type="caution">
    <text evidence="2">The sequence shown here is derived from an EMBL/GenBank/DDBJ whole genome shotgun (WGS) entry which is preliminary data.</text>
</comment>
<feature type="transmembrane region" description="Helical" evidence="1">
    <location>
        <begin position="209"/>
        <end position="227"/>
    </location>
</feature>